<evidence type="ECO:0000313" key="5">
    <source>
        <dbReference type="Proteomes" id="UP000220629"/>
    </source>
</evidence>
<evidence type="ECO:0000313" key="3">
    <source>
        <dbReference type="EMBL" id="PEH41795.1"/>
    </source>
</evidence>
<dbReference type="EMBL" id="JPGG01000016">
    <property type="protein sequence ID" value="KGC13806.1"/>
    <property type="molecule type" value="Genomic_DNA"/>
</dbReference>
<dbReference type="RefSeq" id="WP_036054158.1">
    <property type="nucleotide sequence ID" value="NZ_CADEPO010000006.1"/>
</dbReference>
<dbReference type="InterPro" id="IPR029058">
    <property type="entry name" value="AB_hydrolase_fold"/>
</dbReference>
<feature type="signal peptide" evidence="1">
    <location>
        <begin position="1"/>
        <end position="24"/>
    </location>
</feature>
<gene>
    <name evidence="3" type="ORF">CRM94_06295</name>
    <name evidence="2" type="ORF">DM48_172</name>
</gene>
<reference evidence="5" key="2">
    <citation type="submission" date="2017-09" db="EMBL/GenBank/DDBJ databases">
        <title>FDA dAtabase for Regulatory Grade micrObial Sequences (FDA-ARGOS): Supporting development and validation of Infectious Disease Dx tests.</title>
        <authorList>
            <person name="Minogue T."/>
            <person name="Wolcott M."/>
            <person name="Wasieloski L."/>
            <person name="Aguilar W."/>
            <person name="Moore D."/>
            <person name="Tallon L."/>
            <person name="Sadzewicz L."/>
            <person name="Ott S."/>
            <person name="Zhao X."/>
            <person name="Nagaraj S."/>
            <person name="Vavikolanu K."/>
            <person name="Aluvathingal J."/>
            <person name="Nadendla S."/>
            <person name="Sichtig H."/>
        </authorList>
    </citation>
    <scope>NUCLEOTIDE SEQUENCE [LARGE SCALE GENOMIC DNA]</scope>
    <source>
        <strain evidence="5">FDAARGOS_390</strain>
    </source>
</reference>
<dbReference type="Proteomes" id="UP000029590">
    <property type="component" value="Unassembled WGS sequence"/>
</dbReference>
<reference evidence="2 4" key="1">
    <citation type="submission" date="2014-04" db="EMBL/GenBank/DDBJ databases">
        <authorList>
            <person name="Bishop-Lilly K.A."/>
            <person name="Broomall S.M."/>
            <person name="Chain P.S."/>
            <person name="Chertkov O."/>
            <person name="Coyne S.R."/>
            <person name="Daligault H.E."/>
            <person name="Davenport K.W."/>
            <person name="Erkkila T."/>
            <person name="Frey K.G."/>
            <person name="Gibbons H.S."/>
            <person name="Gu W."/>
            <person name="Jaissle J."/>
            <person name="Johnson S.L."/>
            <person name="Koroleva G.I."/>
            <person name="Ladner J.T."/>
            <person name="Lo C.-C."/>
            <person name="Minogue T.D."/>
            <person name="Munk C."/>
            <person name="Palacios G.F."/>
            <person name="Redden C.L."/>
            <person name="Rosenzweig C.N."/>
            <person name="Scholz M.B."/>
            <person name="Teshima H."/>
            <person name="Xu Y."/>
        </authorList>
    </citation>
    <scope>NUCLEOTIDE SEQUENCE [LARGE SCALE GENOMIC DNA]</scope>
    <source>
        <strain evidence="2">Gladioli</strain>
        <strain evidence="4">gladioli</strain>
    </source>
</reference>
<protein>
    <submittedName>
        <fullName evidence="3">Alpha/beta hydrolase</fullName>
    </submittedName>
</protein>
<dbReference type="SUPFAM" id="SSF53474">
    <property type="entry name" value="alpha/beta-Hydrolases"/>
    <property type="match status" value="1"/>
</dbReference>
<dbReference type="KEGG" id="bgo:BM43_4362"/>
<sequence length="272" mass="29747">MRKLVSLMISGSLLALPYSMQLNAAPAISTAPSNTAIVFVNGINNSFDDAVASLQVLKTQMNARNANNAYVYGNAYNASDGVLWDIYQVFKQKWIEGSSPADFWRMIDGGSVPANGMDAALKQKYIDILSNNQIPELPEHLKQYREYLKQNRKIVLVGHSQGTLYANFGANVLITELAQARGNVSTVNVGNAARYLLPGSSYLTSTSDLVIPLLGKTALPPNLWMYLHLDYDMLGHSFTKIYMNTSFSAASQIITQVSQQANAGAIAQQATW</sequence>
<feature type="chain" id="PRO_5011844058" evidence="1">
    <location>
        <begin position="25"/>
        <end position="272"/>
    </location>
</feature>
<evidence type="ECO:0000256" key="1">
    <source>
        <dbReference type="SAM" id="SignalP"/>
    </source>
</evidence>
<dbReference type="OrthoDB" id="5624957at2"/>
<organism evidence="3 5">
    <name type="scientific">Burkholderia gladioli</name>
    <name type="common">Pseudomonas marginata</name>
    <name type="synonym">Phytomonas marginata</name>
    <dbReference type="NCBI Taxonomy" id="28095"/>
    <lineage>
        <taxon>Bacteria</taxon>
        <taxon>Pseudomonadati</taxon>
        <taxon>Pseudomonadota</taxon>
        <taxon>Betaproteobacteria</taxon>
        <taxon>Burkholderiales</taxon>
        <taxon>Burkholderiaceae</taxon>
        <taxon>Burkholderia</taxon>
    </lineage>
</organism>
<comment type="caution">
    <text evidence="3">The sequence shown here is derived from an EMBL/GenBank/DDBJ whole genome shotgun (WGS) entry which is preliminary data.</text>
</comment>
<proteinExistence type="predicted"/>
<evidence type="ECO:0000313" key="2">
    <source>
        <dbReference type="EMBL" id="KGC13806.1"/>
    </source>
</evidence>
<name>A0A095F7V1_BURGA</name>
<accession>A0A095F7V1</accession>
<keyword evidence="3" id="KW-0378">Hydrolase</keyword>
<keyword evidence="1" id="KW-0732">Signal</keyword>
<evidence type="ECO:0000313" key="4">
    <source>
        <dbReference type="Proteomes" id="UP000029590"/>
    </source>
</evidence>
<reference evidence="3" key="3">
    <citation type="submission" date="2017-09" db="EMBL/GenBank/DDBJ databases">
        <title>FDA dAtabase for Regulatory Grade micrObial Sequences (FDA-ARGOS): Supporting development and validation of Infectious Disease Dx tests.</title>
        <authorList>
            <person name="Minogue T."/>
            <person name="Wolcott M."/>
            <person name="Wasieloski L."/>
            <person name="Aguilar W."/>
            <person name="Moore D."/>
            <person name="Tallon L.J."/>
            <person name="Sadzewicz L."/>
            <person name="Ott S."/>
            <person name="Zhao X."/>
            <person name="Nagaraj S."/>
            <person name="Vavikolanu K."/>
            <person name="Aluvathingal J."/>
            <person name="Nadendla S."/>
            <person name="Sichtig H."/>
        </authorList>
    </citation>
    <scope>NUCLEOTIDE SEQUENCE</scope>
    <source>
        <strain evidence="3">FDAARGOS_390</strain>
    </source>
</reference>
<dbReference type="EMBL" id="PDDY01000001">
    <property type="protein sequence ID" value="PEH41795.1"/>
    <property type="molecule type" value="Genomic_DNA"/>
</dbReference>
<dbReference type="GO" id="GO:0016787">
    <property type="term" value="F:hydrolase activity"/>
    <property type="evidence" value="ECO:0007669"/>
    <property type="project" value="UniProtKB-KW"/>
</dbReference>
<dbReference type="AlphaFoldDB" id="A0A095F7V1"/>
<dbReference type="Proteomes" id="UP000220629">
    <property type="component" value="Unassembled WGS sequence"/>
</dbReference>